<evidence type="ECO:0000256" key="7">
    <source>
        <dbReference type="ARBA" id="ARBA00030854"/>
    </source>
</evidence>
<evidence type="ECO:0000313" key="10">
    <source>
        <dbReference type="Proteomes" id="UP000070620"/>
    </source>
</evidence>
<reference evidence="9 10" key="1">
    <citation type="submission" date="2016-01" db="EMBL/GenBank/DDBJ databases">
        <title>Whole genome sequence and analysis of Micromonospora rosaria DSM 803, which can produce antibacterial substance rosamicin.</title>
        <authorList>
            <person name="Yang H."/>
            <person name="He X."/>
            <person name="Zhu D."/>
        </authorList>
    </citation>
    <scope>NUCLEOTIDE SEQUENCE [LARGE SCALE GENOMIC DNA]</scope>
    <source>
        <strain evidence="9 10">DSM 803</strain>
    </source>
</reference>
<dbReference type="EMBL" id="LRQV01000027">
    <property type="protein sequence ID" value="KXK62065.1"/>
    <property type="molecule type" value="Genomic_DNA"/>
</dbReference>
<dbReference type="GO" id="GO:0046654">
    <property type="term" value="P:tetrahydrofolate biosynthetic process"/>
    <property type="evidence" value="ECO:0007669"/>
    <property type="project" value="InterPro"/>
</dbReference>
<proteinExistence type="predicted"/>
<comment type="catalytic activity">
    <reaction evidence="1">
        <text>GTP + H2O = 7,8-dihydroneopterin 3'-triphosphate + formate + H(+)</text>
        <dbReference type="Rhea" id="RHEA:17473"/>
        <dbReference type="ChEBI" id="CHEBI:15377"/>
        <dbReference type="ChEBI" id="CHEBI:15378"/>
        <dbReference type="ChEBI" id="CHEBI:15740"/>
        <dbReference type="ChEBI" id="CHEBI:37565"/>
        <dbReference type="ChEBI" id="CHEBI:58462"/>
        <dbReference type="EC" id="3.5.4.16"/>
    </reaction>
</comment>
<keyword evidence="6 9" id="KW-0378">Hydrolase</keyword>
<dbReference type="GO" id="GO:0006729">
    <property type="term" value="P:tetrahydrobiopterin biosynthetic process"/>
    <property type="evidence" value="ECO:0007669"/>
    <property type="project" value="TreeGrafter"/>
</dbReference>
<evidence type="ECO:0000256" key="2">
    <source>
        <dbReference type="ARBA" id="ARBA00005080"/>
    </source>
</evidence>
<name>A0A136PUJ7_9ACTN</name>
<dbReference type="GO" id="GO:0003934">
    <property type="term" value="F:GTP cyclohydrolase I activity"/>
    <property type="evidence" value="ECO:0007669"/>
    <property type="project" value="UniProtKB-EC"/>
</dbReference>
<dbReference type="Pfam" id="PF01227">
    <property type="entry name" value="GTP_cyclohydroI"/>
    <property type="match status" value="1"/>
</dbReference>
<dbReference type="GO" id="GO:0006730">
    <property type="term" value="P:one-carbon metabolic process"/>
    <property type="evidence" value="ECO:0007669"/>
    <property type="project" value="UniProtKB-KW"/>
</dbReference>
<dbReference type="PANTHER" id="PTHR11109:SF7">
    <property type="entry name" value="GTP CYCLOHYDROLASE 1"/>
    <property type="match status" value="1"/>
</dbReference>
<evidence type="ECO:0000256" key="4">
    <source>
        <dbReference type="ARBA" id="ARBA00017272"/>
    </source>
</evidence>
<gene>
    <name evidence="9" type="ORF">AWW66_10490</name>
</gene>
<evidence type="ECO:0000256" key="3">
    <source>
        <dbReference type="ARBA" id="ARBA00012715"/>
    </source>
</evidence>
<dbReference type="Proteomes" id="UP000070620">
    <property type="component" value="Unassembled WGS sequence"/>
</dbReference>
<dbReference type="Gene3D" id="3.30.1130.10">
    <property type="match status" value="1"/>
</dbReference>
<evidence type="ECO:0000313" key="9">
    <source>
        <dbReference type="EMBL" id="KXK62065.1"/>
    </source>
</evidence>
<protein>
    <recommendedName>
        <fullName evidence="4">GTP cyclohydrolase 1</fullName>
        <ecNumber evidence="3">3.5.4.16</ecNumber>
    </recommendedName>
    <alternativeName>
        <fullName evidence="7">GTP cyclohydrolase I</fullName>
    </alternativeName>
</protein>
<dbReference type="PANTHER" id="PTHR11109">
    <property type="entry name" value="GTP CYCLOHYDROLASE I"/>
    <property type="match status" value="1"/>
</dbReference>
<dbReference type="OrthoDB" id="9801207at2"/>
<comment type="caution">
    <text evidence="9">The sequence shown here is derived from an EMBL/GenBank/DDBJ whole genome shotgun (WGS) entry which is preliminary data.</text>
</comment>
<dbReference type="InterPro" id="IPR043133">
    <property type="entry name" value="GTP-CH-I_C/QueF"/>
</dbReference>
<dbReference type="AlphaFoldDB" id="A0A136PUJ7"/>
<dbReference type="GO" id="GO:0008270">
    <property type="term" value="F:zinc ion binding"/>
    <property type="evidence" value="ECO:0007669"/>
    <property type="project" value="TreeGrafter"/>
</dbReference>
<dbReference type="SUPFAM" id="SSF55620">
    <property type="entry name" value="Tetrahydrobiopterin biosynthesis enzymes-like"/>
    <property type="match status" value="1"/>
</dbReference>
<accession>A0A136PUJ7</accession>
<evidence type="ECO:0000256" key="1">
    <source>
        <dbReference type="ARBA" id="ARBA00001052"/>
    </source>
</evidence>
<sequence>MTIADWLEQNITTDKRALDWYTGPECEPRIVRAYKELLSGYEIDTSKILKTTCVVEEEHTGTVEIHDINYFSICAHHFLPFFGKVDITYVPGQRILGLGKFPRLVQAFSKRFQIQEYLVKDVALEIMSSGGARAVRVSSTGRHMCMCSRGPADQTVLTDTTFVAGDATLLAEYGAPRPVVRRG</sequence>
<evidence type="ECO:0000256" key="6">
    <source>
        <dbReference type="ARBA" id="ARBA00022801"/>
    </source>
</evidence>
<evidence type="ECO:0000256" key="5">
    <source>
        <dbReference type="ARBA" id="ARBA00022563"/>
    </source>
</evidence>
<dbReference type="EC" id="3.5.4.16" evidence="3"/>
<dbReference type="GO" id="GO:0005525">
    <property type="term" value="F:GTP binding"/>
    <property type="evidence" value="ECO:0007669"/>
    <property type="project" value="TreeGrafter"/>
</dbReference>
<comment type="pathway">
    <text evidence="2">Cofactor biosynthesis; 7,8-dihydroneopterin triphosphate biosynthesis; 7,8-dihydroneopterin triphosphate from GTP: step 1/1.</text>
</comment>
<dbReference type="RefSeq" id="WP_067363425.1">
    <property type="nucleotide sequence ID" value="NZ_JBIUBN010000010.1"/>
</dbReference>
<evidence type="ECO:0000259" key="8">
    <source>
        <dbReference type="Pfam" id="PF01227"/>
    </source>
</evidence>
<dbReference type="UniPathway" id="UPA00848">
    <property type="reaction ID" value="UER00151"/>
</dbReference>
<organism evidence="9 10">
    <name type="scientific">Micromonospora rosaria</name>
    <dbReference type="NCBI Taxonomy" id="47874"/>
    <lineage>
        <taxon>Bacteria</taxon>
        <taxon>Bacillati</taxon>
        <taxon>Actinomycetota</taxon>
        <taxon>Actinomycetes</taxon>
        <taxon>Micromonosporales</taxon>
        <taxon>Micromonosporaceae</taxon>
        <taxon>Micromonospora</taxon>
    </lineage>
</organism>
<dbReference type="InterPro" id="IPR001474">
    <property type="entry name" value="GTP_CycHdrlase_I"/>
</dbReference>
<dbReference type="InterPro" id="IPR020602">
    <property type="entry name" value="GTP_CycHdrlase_I_dom"/>
</dbReference>
<feature type="domain" description="GTP cyclohydrolase I" evidence="8">
    <location>
        <begin position="28"/>
        <end position="166"/>
    </location>
</feature>
<keyword evidence="5" id="KW-0554">One-carbon metabolism</keyword>
<dbReference type="GO" id="GO:0005737">
    <property type="term" value="C:cytoplasm"/>
    <property type="evidence" value="ECO:0007669"/>
    <property type="project" value="TreeGrafter"/>
</dbReference>
<keyword evidence="10" id="KW-1185">Reference proteome</keyword>